<dbReference type="InterPro" id="IPR036388">
    <property type="entry name" value="WH-like_DNA-bd_sf"/>
</dbReference>
<dbReference type="SUPFAM" id="SSF53850">
    <property type="entry name" value="Periplasmic binding protein-like II"/>
    <property type="match status" value="1"/>
</dbReference>
<comment type="similarity">
    <text evidence="1">Belongs to the LysR transcriptional regulatory family.</text>
</comment>
<evidence type="ECO:0000256" key="2">
    <source>
        <dbReference type="ARBA" id="ARBA00023015"/>
    </source>
</evidence>
<dbReference type="Proteomes" id="UP000430975">
    <property type="component" value="Unassembled WGS sequence"/>
</dbReference>
<evidence type="ECO:0000256" key="1">
    <source>
        <dbReference type="ARBA" id="ARBA00009437"/>
    </source>
</evidence>
<evidence type="ECO:0000256" key="4">
    <source>
        <dbReference type="ARBA" id="ARBA00023163"/>
    </source>
</evidence>
<dbReference type="Pfam" id="PF00126">
    <property type="entry name" value="HTH_1"/>
    <property type="match status" value="1"/>
</dbReference>
<sequence length="307" mass="35251">MRIKQLEYLVKVAESPSITQAANELYISQPSLSHAIKELEEEMNVVLLNRSQKGVALTTQGEEFLSYARQILEQIDLLNRRFKEDETPHQIFSVAGQHYAFVVDAFVRLLKRFEHMDYQASLKELRTYEVIEDVANLKSEVGVIYRSNYNQQVINTELKKHQLTFTSLIKVRPHVFIYKEHPLASYDKISLQDLIPYPKLSYEQGHHNSFYFWEEVLADHASPKTITVSDRATLFNLAIGLNGYTISSGIINADLNGETIIARPLVSNEVIELGYITSNLHRLRPIAEEYLILLKERLDVALADSID</sequence>
<dbReference type="AlphaFoldDB" id="A0A6I2GML7"/>
<dbReference type="FunFam" id="1.10.10.10:FF:000001">
    <property type="entry name" value="LysR family transcriptional regulator"/>
    <property type="match status" value="1"/>
</dbReference>
<dbReference type="InterPro" id="IPR000847">
    <property type="entry name" value="LysR_HTH_N"/>
</dbReference>
<dbReference type="GO" id="GO:0003700">
    <property type="term" value="F:DNA-binding transcription factor activity"/>
    <property type="evidence" value="ECO:0007669"/>
    <property type="project" value="InterPro"/>
</dbReference>
<dbReference type="Pfam" id="PF03466">
    <property type="entry name" value="LysR_substrate"/>
    <property type="match status" value="1"/>
</dbReference>
<dbReference type="PANTHER" id="PTHR30346:SF0">
    <property type="entry name" value="HCA OPERON TRANSCRIPTIONAL ACTIVATOR HCAR"/>
    <property type="match status" value="1"/>
</dbReference>
<dbReference type="Gene3D" id="3.40.190.10">
    <property type="entry name" value="Periplasmic binding protein-like II"/>
    <property type="match status" value="2"/>
</dbReference>
<keyword evidence="3" id="KW-0238">DNA-binding</keyword>
<proteinExistence type="inferred from homology"/>
<reference evidence="6 7" key="1">
    <citation type="submission" date="2019-11" db="EMBL/GenBank/DDBJ databases">
        <title>Characterisation of Fundicoccus ignavus gen. nov. sp. nov., a novel genus of the family Aerococcaceae isolated from bulk tank milk.</title>
        <authorList>
            <person name="Siebert A."/>
            <person name="Huptas C."/>
            <person name="Wenning M."/>
            <person name="Scherer S."/>
            <person name="Doll E.V."/>
        </authorList>
    </citation>
    <scope>NUCLEOTIDE SEQUENCE [LARGE SCALE GENOMIC DNA]</scope>
    <source>
        <strain evidence="6 7">WS4759</strain>
    </source>
</reference>
<dbReference type="InterPro" id="IPR036390">
    <property type="entry name" value="WH_DNA-bd_sf"/>
</dbReference>
<dbReference type="EMBL" id="WJQS01000002">
    <property type="protein sequence ID" value="MRI84775.1"/>
    <property type="molecule type" value="Genomic_DNA"/>
</dbReference>
<evidence type="ECO:0000313" key="6">
    <source>
        <dbReference type="EMBL" id="MRI84775.1"/>
    </source>
</evidence>
<gene>
    <name evidence="6" type="ORF">GIY09_02535</name>
</gene>
<dbReference type="RefSeq" id="WP_153863147.1">
    <property type="nucleotide sequence ID" value="NZ_WJQS01000002.1"/>
</dbReference>
<feature type="domain" description="HTH lysR-type" evidence="5">
    <location>
        <begin position="1"/>
        <end position="58"/>
    </location>
</feature>
<dbReference type="Gene3D" id="1.10.10.10">
    <property type="entry name" value="Winged helix-like DNA-binding domain superfamily/Winged helix DNA-binding domain"/>
    <property type="match status" value="1"/>
</dbReference>
<dbReference type="PRINTS" id="PR00039">
    <property type="entry name" value="HTHLYSR"/>
</dbReference>
<organism evidence="6 7">
    <name type="scientific">Fundicoccus ignavus</name>
    <dbReference type="NCBI Taxonomy" id="2664442"/>
    <lineage>
        <taxon>Bacteria</taxon>
        <taxon>Bacillati</taxon>
        <taxon>Bacillota</taxon>
        <taxon>Bacilli</taxon>
        <taxon>Lactobacillales</taxon>
        <taxon>Aerococcaceae</taxon>
        <taxon>Fundicoccus</taxon>
    </lineage>
</organism>
<evidence type="ECO:0000259" key="5">
    <source>
        <dbReference type="PROSITE" id="PS50931"/>
    </source>
</evidence>
<name>A0A6I2GML7_9LACT</name>
<accession>A0A6I2GML7</accession>
<dbReference type="PANTHER" id="PTHR30346">
    <property type="entry name" value="TRANSCRIPTIONAL DUAL REGULATOR HCAR-RELATED"/>
    <property type="match status" value="1"/>
</dbReference>
<dbReference type="GO" id="GO:0003677">
    <property type="term" value="F:DNA binding"/>
    <property type="evidence" value="ECO:0007669"/>
    <property type="project" value="UniProtKB-KW"/>
</dbReference>
<keyword evidence="4" id="KW-0804">Transcription</keyword>
<dbReference type="SUPFAM" id="SSF46785">
    <property type="entry name" value="Winged helix' DNA-binding domain"/>
    <property type="match status" value="1"/>
</dbReference>
<keyword evidence="7" id="KW-1185">Reference proteome</keyword>
<evidence type="ECO:0000313" key="7">
    <source>
        <dbReference type="Proteomes" id="UP000430975"/>
    </source>
</evidence>
<keyword evidence="2" id="KW-0805">Transcription regulation</keyword>
<dbReference type="GO" id="GO:0032993">
    <property type="term" value="C:protein-DNA complex"/>
    <property type="evidence" value="ECO:0007669"/>
    <property type="project" value="TreeGrafter"/>
</dbReference>
<dbReference type="InterPro" id="IPR005119">
    <property type="entry name" value="LysR_subst-bd"/>
</dbReference>
<evidence type="ECO:0000256" key="3">
    <source>
        <dbReference type="ARBA" id="ARBA00023125"/>
    </source>
</evidence>
<comment type="caution">
    <text evidence="6">The sequence shown here is derived from an EMBL/GenBank/DDBJ whole genome shotgun (WGS) entry which is preliminary data.</text>
</comment>
<protein>
    <submittedName>
        <fullName evidence="6">LysR family transcriptional regulator</fullName>
    </submittedName>
</protein>
<dbReference type="PROSITE" id="PS50931">
    <property type="entry name" value="HTH_LYSR"/>
    <property type="match status" value="1"/>
</dbReference>